<dbReference type="InterPro" id="IPR015424">
    <property type="entry name" value="PyrdxlP-dep_Trfase"/>
</dbReference>
<dbReference type="GO" id="GO:0030170">
    <property type="term" value="F:pyridoxal phosphate binding"/>
    <property type="evidence" value="ECO:0007669"/>
    <property type="project" value="InterPro"/>
</dbReference>
<evidence type="ECO:0000313" key="6">
    <source>
        <dbReference type="EMBL" id="SDG34096.1"/>
    </source>
</evidence>
<accession>A0A1G7TFI5</accession>
<dbReference type="EMBL" id="FNCP01000002">
    <property type="protein sequence ID" value="SDG34096.1"/>
    <property type="molecule type" value="Genomic_DNA"/>
</dbReference>
<evidence type="ECO:0000256" key="4">
    <source>
        <dbReference type="RuleBase" id="RU000481"/>
    </source>
</evidence>
<evidence type="ECO:0000259" key="5">
    <source>
        <dbReference type="Pfam" id="PF00155"/>
    </source>
</evidence>
<dbReference type="EC" id="2.6.1.-" evidence="4"/>
<dbReference type="InterPro" id="IPR015421">
    <property type="entry name" value="PyrdxlP-dep_Trfase_major"/>
</dbReference>
<evidence type="ECO:0000256" key="3">
    <source>
        <dbReference type="ARBA" id="ARBA00022679"/>
    </source>
</evidence>
<dbReference type="InterPro" id="IPR050881">
    <property type="entry name" value="LL-DAP_aminotransferase"/>
</dbReference>
<dbReference type="InterPro" id="IPR015422">
    <property type="entry name" value="PyrdxlP-dep_Trfase_small"/>
</dbReference>
<evidence type="ECO:0000313" key="7">
    <source>
        <dbReference type="Proteomes" id="UP000198656"/>
    </source>
</evidence>
<dbReference type="PROSITE" id="PS00105">
    <property type="entry name" value="AA_TRANSFER_CLASS_1"/>
    <property type="match status" value="1"/>
</dbReference>
<dbReference type="Pfam" id="PF00155">
    <property type="entry name" value="Aminotran_1_2"/>
    <property type="match status" value="1"/>
</dbReference>
<dbReference type="PANTHER" id="PTHR42832:SF3">
    <property type="entry name" value="L-GLUTAMINE--4-(METHYLSULFANYL)-2-OXOBUTANOATE AMINOTRANSFERASE"/>
    <property type="match status" value="1"/>
</dbReference>
<reference evidence="7" key="1">
    <citation type="submission" date="2016-10" db="EMBL/GenBank/DDBJ databases">
        <authorList>
            <person name="Varghese N."/>
            <person name="Submissions S."/>
        </authorList>
    </citation>
    <scope>NUCLEOTIDE SEQUENCE [LARGE SCALE GENOMIC DNA]</scope>
    <source>
        <strain evidence="7">DSM 8344</strain>
    </source>
</reference>
<evidence type="ECO:0000256" key="2">
    <source>
        <dbReference type="ARBA" id="ARBA00022576"/>
    </source>
</evidence>
<dbReference type="Gene3D" id="3.40.640.10">
    <property type="entry name" value="Type I PLP-dependent aspartate aminotransferase-like (Major domain)"/>
    <property type="match status" value="1"/>
</dbReference>
<dbReference type="PANTHER" id="PTHR42832">
    <property type="entry name" value="AMINO ACID AMINOTRANSFERASE"/>
    <property type="match status" value="1"/>
</dbReference>
<keyword evidence="2 4" id="KW-0032">Aminotransferase</keyword>
<dbReference type="RefSeq" id="WP_176786048.1">
    <property type="nucleotide sequence ID" value="NZ_FNCP01000002.1"/>
</dbReference>
<dbReference type="Gene3D" id="3.90.1150.10">
    <property type="entry name" value="Aspartate Aminotransferase, domain 1"/>
    <property type="match status" value="1"/>
</dbReference>
<feature type="domain" description="Aminotransferase class I/classII large" evidence="5">
    <location>
        <begin position="32"/>
        <end position="382"/>
    </location>
</feature>
<dbReference type="CDD" id="cd00609">
    <property type="entry name" value="AAT_like"/>
    <property type="match status" value="1"/>
</dbReference>
<gene>
    <name evidence="6" type="ORF">SAMN05443529_102221</name>
</gene>
<name>A0A1G7TFI5_9FIRM</name>
<comment type="cofactor">
    <cofactor evidence="1 4">
        <name>pyridoxal 5'-phosphate</name>
        <dbReference type="ChEBI" id="CHEBI:597326"/>
    </cofactor>
</comment>
<dbReference type="GO" id="GO:0008483">
    <property type="term" value="F:transaminase activity"/>
    <property type="evidence" value="ECO:0007669"/>
    <property type="project" value="UniProtKB-KW"/>
</dbReference>
<keyword evidence="3 4" id="KW-0808">Transferase</keyword>
<dbReference type="InterPro" id="IPR004838">
    <property type="entry name" value="NHTrfase_class1_PyrdxlP-BS"/>
</dbReference>
<proteinExistence type="inferred from homology"/>
<dbReference type="AlphaFoldDB" id="A0A1G7TFI5"/>
<dbReference type="InterPro" id="IPR004839">
    <property type="entry name" value="Aminotransferase_I/II_large"/>
</dbReference>
<protein>
    <recommendedName>
        <fullName evidence="4">Aminotransferase</fullName>
        <ecNumber evidence="4">2.6.1.-</ecNumber>
    </recommendedName>
</protein>
<comment type="similarity">
    <text evidence="4">Belongs to the class-I pyridoxal-phosphate-dependent aminotransferase family.</text>
</comment>
<evidence type="ECO:0000256" key="1">
    <source>
        <dbReference type="ARBA" id="ARBA00001933"/>
    </source>
</evidence>
<keyword evidence="7" id="KW-1185">Reference proteome</keyword>
<dbReference type="SUPFAM" id="SSF53383">
    <property type="entry name" value="PLP-dependent transferases"/>
    <property type="match status" value="1"/>
</dbReference>
<sequence>MPIPSIRLESLGASVFTEMDNLKRELEKDGKSLINLSIGSPDRAPSPEIRNVLSQGVLEEDQYGYTLTRGTEEFRRVCAQWYQDRFGVILNPETEVLPLMGSQDGLAHIFLAYIDQGDLALIPDPGYPIYTAGLMLAGGKKIAIPLLEENGFLPDLKQIDPELAYKAKIMFLNYPNNPTAAVANLPFFEEVVEFAEKYDLLICHDAAYSELAFGGFKPVSFLQAQGAKEVGIEFHSVSKTYNLAGARLGFVVGNESVIGTLSQLKSNIDYGVFAPVLAAGAYALCNGQGSIVENQKAYERRRDILIEGCASAGWKMPIPQGSMFIWAPVPTKQDSVSFAMDLARDAGVIVVPGVAFGEHGEGFVRIAMVQDEEVLQEAVLRIQQFLNRKIKL</sequence>
<dbReference type="Proteomes" id="UP000198656">
    <property type="component" value="Unassembled WGS sequence"/>
</dbReference>
<organism evidence="6 7">
    <name type="scientific">Desulfosporosinus hippei DSM 8344</name>
    <dbReference type="NCBI Taxonomy" id="1121419"/>
    <lineage>
        <taxon>Bacteria</taxon>
        <taxon>Bacillati</taxon>
        <taxon>Bacillota</taxon>
        <taxon>Clostridia</taxon>
        <taxon>Eubacteriales</taxon>
        <taxon>Desulfitobacteriaceae</taxon>
        <taxon>Desulfosporosinus</taxon>
    </lineage>
</organism>
<dbReference type="STRING" id="1121419.SAMN05443529_102221"/>